<name>A0A4Y2X7F0_ARAVE</name>
<comment type="caution">
    <text evidence="1">The sequence shown here is derived from an EMBL/GenBank/DDBJ whole genome shotgun (WGS) entry which is preliminary data.</text>
</comment>
<sequence length="112" mass="12817">MKSLKFSQHKEIKLALLQVNDRIKAELKRRFQSLQKVNEIFGFLSPKQLRTLDNKTLKENATTLKENATTLKENATTLANLYRDDLDKEEISVKIESFKCSVMGSDNLAGNE</sequence>
<accession>A0A4Y2X7F0</accession>
<dbReference type="OrthoDB" id="6747053at2759"/>
<evidence type="ECO:0000313" key="1">
    <source>
        <dbReference type="EMBL" id="GBO45126.1"/>
    </source>
</evidence>
<protein>
    <submittedName>
        <fullName evidence="1">Uncharacterized protein</fullName>
    </submittedName>
</protein>
<dbReference type="AlphaFoldDB" id="A0A4Y2X7F0"/>
<organism evidence="1 2">
    <name type="scientific">Araneus ventricosus</name>
    <name type="common">Orbweaver spider</name>
    <name type="synonym">Epeira ventricosa</name>
    <dbReference type="NCBI Taxonomy" id="182803"/>
    <lineage>
        <taxon>Eukaryota</taxon>
        <taxon>Metazoa</taxon>
        <taxon>Ecdysozoa</taxon>
        <taxon>Arthropoda</taxon>
        <taxon>Chelicerata</taxon>
        <taxon>Arachnida</taxon>
        <taxon>Araneae</taxon>
        <taxon>Araneomorphae</taxon>
        <taxon>Entelegynae</taxon>
        <taxon>Araneoidea</taxon>
        <taxon>Araneidae</taxon>
        <taxon>Araneus</taxon>
    </lineage>
</organism>
<proteinExistence type="predicted"/>
<keyword evidence="2" id="KW-1185">Reference proteome</keyword>
<dbReference type="EMBL" id="BGPR01072151">
    <property type="protein sequence ID" value="GBO45126.1"/>
    <property type="molecule type" value="Genomic_DNA"/>
</dbReference>
<dbReference type="Proteomes" id="UP000499080">
    <property type="component" value="Unassembled WGS sequence"/>
</dbReference>
<gene>
    <name evidence="1" type="ORF">AVEN_11823_1</name>
</gene>
<evidence type="ECO:0000313" key="2">
    <source>
        <dbReference type="Proteomes" id="UP000499080"/>
    </source>
</evidence>
<reference evidence="1 2" key="1">
    <citation type="journal article" date="2019" name="Sci. Rep.">
        <title>Orb-weaving spider Araneus ventricosus genome elucidates the spidroin gene catalogue.</title>
        <authorList>
            <person name="Kono N."/>
            <person name="Nakamura H."/>
            <person name="Ohtoshi R."/>
            <person name="Moran D.A.P."/>
            <person name="Shinohara A."/>
            <person name="Yoshida Y."/>
            <person name="Fujiwara M."/>
            <person name="Mori M."/>
            <person name="Tomita M."/>
            <person name="Arakawa K."/>
        </authorList>
    </citation>
    <scope>NUCLEOTIDE SEQUENCE [LARGE SCALE GENOMIC DNA]</scope>
</reference>